<dbReference type="PROSITE" id="PS00830">
    <property type="entry name" value="GREAB_2"/>
    <property type="match status" value="1"/>
</dbReference>
<proteinExistence type="predicted"/>
<dbReference type="EMBL" id="LGSS01000011">
    <property type="protein sequence ID" value="KNF07856.1"/>
    <property type="molecule type" value="Genomic_DNA"/>
</dbReference>
<protein>
    <submittedName>
        <fullName evidence="2">Transcription elongation factor</fullName>
    </submittedName>
</protein>
<organism evidence="2 3">
    <name type="scientific">Gottschalkia purinilytica</name>
    <name type="common">Clostridium purinilyticum</name>
    <dbReference type="NCBI Taxonomy" id="1503"/>
    <lineage>
        <taxon>Bacteria</taxon>
        <taxon>Bacillati</taxon>
        <taxon>Bacillota</taxon>
        <taxon>Tissierellia</taxon>
        <taxon>Tissierellales</taxon>
        <taxon>Gottschalkiaceae</taxon>
        <taxon>Gottschalkia</taxon>
    </lineage>
</organism>
<dbReference type="InterPro" id="IPR001437">
    <property type="entry name" value="Tscrpt_elong_fac_GreA/B_C"/>
</dbReference>
<sequence length="148" mass="16996">MNSKVISKPIYDLLSENLNQVLEEKNKILEEYFYDMTSDRFEFENLIHDYIAKIEDYMSKCKAEDLDDVCPFVLINSIVEVEEVGTDFSERFHIVSPLTVENSLNPDYASYLSPIGKALLLKKVGENVSVDTPVGSIQYIIKSIEFVR</sequence>
<keyword evidence="3" id="KW-1185">Reference proteome</keyword>
<evidence type="ECO:0000313" key="3">
    <source>
        <dbReference type="Proteomes" id="UP000037267"/>
    </source>
</evidence>
<evidence type="ECO:0000313" key="2">
    <source>
        <dbReference type="EMBL" id="KNF07856.1"/>
    </source>
</evidence>
<dbReference type="Pfam" id="PF01272">
    <property type="entry name" value="GreA_GreB"/>
    <property type="match status" value="1"/>
</dbReference>
<keyword evidence="2" id="KW-0251">Elongation factor</keyword>
<dbReference type="InterPro" id="IPR036953">
    <property type="entry name" value="GreA/GreB_C_sf"/>
</dbReference>
<accession>A0A0L0W8T2</accession>
<dbReference type="AlphaFoldDB" id="A0A0L0W8T2"/>
<dbReference type="STRING" id="1503.CLPU_11c00240"/>
<comment type="caution">
    <text evidence="2">The sequence shown here is derived from an EMBL/GenBank/DDBJ whole genome shotgun (WGS) entry which is preliminary data.</text>
</comment>
<dbReference type="OrthoDB" id="2898253at2"/>
<gene>
    <name evidence="2" type="ORF">CLPU_11c00240</name>
</gene>
<dbReference type="GO" id="GO:0003746">
    <property type="term" value="F:translation elongation factor activity"/>
    <property type="evidence" value="ECO:0007669"/>
    <property type="project" value="UniProtKB-KW"/>
</dbReference>
<dbReference type="Proteomes" id="UP000037267">
    <property type="component" value="Unassembled WGS sequence"/>
</dbReference>
<dbReference type="InterPro" id="IPR018151">
    <property type="entry name" value="TF_GreA/GreB_CS"/>
</dbReference>
<feature type="domain" description="Transcription elongation factor GreA/GreB C-terminal" evidence="1">
    <location>
        <begin position="72"/>
        <end position="145"/>
    </location>
</feature>
<dbReference type="GO" id="GO:0003677">
    <property type="term" value="F:DNA binding"/>
    <property type="evidence" value="ECO:0007669"/>
    <property type="project" value="InterPro"/>
</dbReference>
<dbReference type="Gene3D" id="3.10.50.30">
    <property type="entry name" value="Transcription elongation factor, GreA/GreB, C-terminal domain"/>
    <property type="match status" value="1"/>
</dbReference>
<evidence type="ECO:0000259" key="1">
    <source>
        <dbReference type="Pfam" id="PF01272"/>
    </source>
</evidence>
<name>A0A0L0W8T2_GOTPU</name>
<keyword evidence="2" id="KW-0648">Protein biosynthesis</keyword>
<reference evidence="3" key="1">
    <citation type="submission" date="2015-07" db="EMBL/GenBank/DDBJ databases">
        <title>Draft genome sequence of the purine-degrading Gottschalkia purinilyticum DSM 1384 (formerly Clostridium purinilyticum).</title>
        <authorList>
            <person name="Poehlein A."/>
            <person name="Schiel-Bengelsdorf B."/>
            <person name="Bengelsdorf F.R."/>
            <person name="Daniel R."/>
            <person name="Duerre P."/>
        </authorList>
    </citation>
    <scope>NUCLEOTIDE SEQUENCE [LARGE SCALE GENOMIC DNA]</scope>
    <source>
        <strain evidence="3">DSM 1384</strain>
    </source>
</reference>
<dbReference type="SUPFAM" id="SSF54534">
    <property type="entry name" value="FKBP-like"/>
    <property type="match status" value="1"/>
</dbReference>
<dbReference type="RefSeq" id="WP_050355769.1">
    <property type="nucleotide sequence ID" value="NZ_LGSS01000011.1"/>
</dbReference>
<dbReference type="GO" id="GO:0032784">
    <property type="term" value="P:regulation of DNA-templated transcription elongation"/>
    <property type="evidence" value="ECO:0007669"/>
    <property type="project" value="InterPro"/>
</dbReference>